<accession>A0AAU7Q4P6</accession>
<reference evidence="2" key="1">
    <citation type="submission" date="2024-06" db="EMBL/GenBank/DDBJ databases">
        <authorList>
            <person name="Dussert Y."/>
            <person name="Peccoud J."/>
            <person name="Pigeault R."/>
        </authorList>
    </citation>
    <scope>NUCLEOTIDE SEQUENCE</scope>
    <source>
        <strain evidence="2">WArc</strain>
    </source>
</reference>
<proteinExistence type="predicted"/>
<evidence type="ECO:0000313" key="2">
    <source>
        <dbReference type="EMBL" id="XBS67156.1"/>
    </source>
</evidence>
<dbReference type="EMBL" id="CP157942">
    <property type="protein sequence ID" value="XBS67156.1"/>
    <property type="molecule type" value="Genomic_DNA"/>
</dbReference>
<gene>
    <name evidence="2" type="ORF">ABLO99_00020</name>
</gene>
<dbReference type="RefSeq" id="WP_349967695.1">
    <property type="nucleotide sequence ID" value="NZ_CP157942.1"/>
</dbReference>
<dbReference type="AlphaFoldDB" id="A0AAU7Q4P6"/>
<protein>
    <submittedName>
        <fullName evidence="2">Uncharacterized protein</fullName>
    </submittedName>
</protein>
<sequence length="77" mass="9169">MNKDNNSWPYQKFHDANKSSSKSSVIWESRFYEYNNSGEIEKIRYQWEKKKNPASLLYQISHDCATQSYSPLSIKSR</sequence>
<feature type="region of interest" description="Disordered" evidence="1">
    <location>
        <begin position="1"/>
        <end position="22"/>
    </location>
</feature>
<organism evidence="2">
    <name type="scientific">Wolbachia endosymbiont of Armadillidium arcangelii</name>
    <dbReference type="NCBI Taxonomy" id="3158571"/>
    <lineage>
        <taxon>Bacteria</taxon>
        <taxon>Pseudomonadati</taxon>
        <taxon>Pseudomonadota</taxon>
        <taxon>Alphaproteobacteria</taxon>
        <taxon>Rickettsiales</taxon>
        <taxon>Anaplasmataceae</taxon>
        <taxon>Wolbachieae</taxon>
        <taxon>Wolbachia</taxon>
    </lineage>
</organism>
<evidence type="ECO:0000256" key="1">
    <source>
        <dbReference type="SAM" id="MobiDB-lite"/>
    </source>
</evidence>
<name>A0AAU7Q4P6_9RICK</name>